<dbReference type="AlphaFoldDB" id="Q2W2H6"/>
<protein>
    <submittedName>
        <fullName evidence="1">Uncharacterized protein</fullName>
    </submittedName>
</protein>
<dbReference type="EMBL" id="AP007255">
    <property type="protein sequence ID" value="BAE51949.1"/>
    <property type="molecule type" value="Genomic_DNA"/>
</dbReference>
<keyword evidence="2" id="KW-1185">Reference proteome</keyword>
<name>Q2W2H6_PARM1</name>
<dbReference type="Proteomes" id="UP000007058">
    <property type="component" value="Chromosome"/>
</dbReference>
<dbReference type="STRING" id="342108.amb3145"/>
<evidence type="ECO:0000313" key="2">
    <source>
        <dbReference type="Proteomes" id="UP000007058"/>
    </source>
</evidence>
<sequence>MTGSRPAEMARAAPVLFVFRVPDVRGRFGGREARQRRTANSGDRERIVTWQRRSWATLSSKFRPARRIPRRRSVPRWVSAA</sequence>
<reference evidence="1 2" key="1">
    <citation type="journal article" date="2005" name="DNA Res.">
        <title>Complete genome sequence of the facultative anaerobic magnetotactic bacterium Magnetospirillum sp. strain AMB-1.</title>
        <authorList>
            <person name="Matsunaga T."/>
            <person name="Okamura Y."/>
            <person name="Fukuda Y."/>
            <person name="Wahyudi A.T."/>
            <person name="Murase Y."/>
            <person name="Takeyama H."/>
        </authorList>
    </citation>
    <scope>NUCLEOTIDE SEQUENCE [LARGE SCALE GENOMIC DNA]</scope>
    <source>
        <strain evidence="2">ATCC 700264 / AMB-1</strain>
    </source>
</reference>
<dbReference type="HOGENOM" id="CLU_2569745_0_0_5"/>
<evidence type="ECO:0000313" key="1">
    <source>
        <dbReference type="EMBL" id="BAE51949.1"/>
    </source>
</evidence>
<organism evidence="1 2">
    <name type="scientific">Paramagnetospirillum magneticum (strain ATCC 700264 / AMB-1)</name>
    <name type="common">Magnetospirillum magneticum</name>
    <dbReference type="NCBI Taxonomy" id="342108"/>
    <lineage>
        <taxon>Bacteria</taxon>
        <taxon>Pseudomonadati</taxon>
        <taxon>Pseudomonadota</taxon>
        <taxon>Alphaproteobacteria</taxon>
        <taxon>Rhodospirillales</taxon>
        <taxon>Magnetospirillaceae</taxon>
        <taxon>Paramagnetospirillum</taxon>
    </lineage>
</organism>
<accession>Q2W2H6</accession>
<proteinExistence type="predicted"/>
<dbReference type="KEGG" id="mag:amb3145"/>
<gene>
    <name evidence="1" type="ordered locus">amb3145</name>
</gene>